<evidence type="ECO:0000313" key="8">
    <source>
        <dbReference type="EMBL" id="RVT99195.1"/>
    </source>
</evidence>
<evidence type="ECO:0000256" key="1">
    <source>
        <dbReference type="ARBA" id="ARBA00001946"/>
    </source>
</evidence>
<sequence length="313" mass="33821">MSFRTVVEATPRLHRSELAVPASRPAIFEKAAASAADLVFLDLEDAVAPDEKEAARRNAIDALRTIDWGSKIMAVRINGLDTHYMYRDVVDLIEQAGERLDLFIVPKVGDAKDVYALDMLTSQVEAAMGRRKRMGFSLIVETALGLANVERIAEESPRIEALQMGVADLAASLRMRTTNIGGPVDDYASAAGVLDAWQFPMSRVIAAARAAGRRPIAGPFGNFKDAEGLEAAARRARALGAEGMMAIHPSQIGIINTVFTPSEAEIRQARRILEAMEEATRAGRGAVALDGRLLDIASIRQAEALLEKVKMLG</sequence>
<evidence type="ECO:0000256" key="2">
    <source>
        <dbReference type="ARBA" id="ARBA00005568"/>
    </source>
</evidence>
<comment type="caution">
    <text evidence="8">The sequence shown here is derived from an EMBL/GenBank/DDBJ whole genome shotgun (WGS) entry which is preliminary data.</text>
</comment>
<dbReference type="GO" id="GO:0016829">
    <property type="term" value="F:lyase activity"/>
    <property type="evidence" value="ECO:0007669"/>
    <property type="project" value="UniProtKB-KW"/>
</dbReference>
<evidence type="ECO:0000313" key="9">
    <source>
        <dbReference type="Proteomes" id="UP000282957"/>
    </source>
</evidence>
<dbReference type="InterPro" id="IPR015813">
    <property type="entry name" value="Pyrv/PenolPyrv_kinase-like_dom"/>
</dbReference>
<feature type="domain" description="HpcH/HpaI aldolase/citrate lyase" evidence="7">
    <location>
        <begin position="17"/>
        <end position="249"/>
    </location>
</feature>
<keyword evidence="8" id="KW-0456">Lyase</keyword>
<dbReference type="PIRSF" id="PIRSF015582">
    <property type="entry name" value="Cit_lyase_B"/>
    <property type="match status" value="1"/>
</dbReference>
<dbReference type="EMBL" id="SACL01000001">
    <property type="protein sequence ID" value="RVT99195.1"/>
    <property type="molecule type" value="Genomic_DNA"/>
</dbReference>
<keyword evidence="9" id="KW-1185">Reference proteome</keyword>
<evidence type="ECO:0000256" key="4">
    <source>
        <dbReference type="ARBA" id="ARBA00022842"/>
    </source>
</evidence>
<reference evidence="8 9" key="1">
    <citation type="submission" date="2019-01" db="EMBL/GenBank/DDBJ databases">
        <authorList>
            <person name="Chen W.-M."/>
        </authorList>
    </citation>
    <scope>NUCLEOTIDE SEQUENCE [LARGE SCALE GENOMIC DNA]</scope>
    <source>
        <strain evidence="8 9">CCP-6</strain>
    </source>
</reference>
<dbReference type="Pfam" id="PF03328">
    <property type="entry name" value="HpcH_HpaI"/>
    <property type="match status" value="1"/>
</dbReference>
<dbReference type="PANTHER" id="PTHR32308">
    <property type="entry name" value="LYASE BETA SUBUNIT, PUTATIVE (AFU_ORTHOLOGUE AFUA_4G13030)-RELATED"/>
    <property type="match status" value="1"/>
</dbReference>
<feature type="binding site" evidence="5">
    <location>
        <position position="76"/>
    </location>
    <ligand>
        <name>substrate</name>
    </ligand>
</feature>
<dbReference type="RefSeq" id="WP_127785963.1">
    <property type="nucleotide sequence ID" value="NZ_SACL01000001.1"/>
</dbReference>
<feature type="binding site" evidence="5">
    <location>
        <position position="141"/>
    </location>
    <ligand>
        <name>substrate</name>
    </ligand>
</feature>
<dbReference type="GO" id="GO:0006107">
    <property type="term" value="P:oxaloacetate metabolic process"/>
    <property type="evidence" value="ECO:0007669"/>
    <property type="project" value="TreeGrafter"/>
</dbReference>
<feature type="binding site" evidence="6">
    <location>
        <position position="168"/>
    </location>
    <ligand>
        <name>Mg(2+)</name>
        <dbReference type="ChEBI" id="CHEBI:18420"/>
    </ligand>
</feature>
<protein>
    <submittedName>
        <fullName evidence="8">CoA ester lyase</fullName>
    </submittedName>
</protein>
<dbReference type="AlphaFoldDB" id="A0A437MNG5"/>
<comment type="cofactor">
    <cofactor evidence="1">
        <name>Mg(2+)</name>
        <dbReference type="ChEBI" id="CHEBI:18420"/>
    </cofactor>
</comment>
<evidence type="ECO:0000256" key="6">
    <source>
        <dbReference type="PIRSR" id="PIRSR015582-2"/>
    </source>
</evidence>
<dbReference type="InterPro" id="IPR005000">
    <property type="entry name" value="Aldolase/citrate-lyase_domain"/>
</dbReference>
<dbReference type="InterPro" id="IPR011206">
    <property type="entry name" value="Citrate_lyase_beta/mcl1/mcl2"/>
</dbReference>
<dbReference type="Gene3D" id="3.20.20.60">
    <property type="entry name" value="Phosphoenolpyruvate-binding domains"/>
    <property type="match status" value="1"/>
</dbReference>
<organism evidence="8 9">
    <name type="scientific">Rhodovarius crocodyli</name>
    <dbReference type="NCBI Taxonomy" id="1979269"/>
    <lineage>
        <taxon>Bacteria</taxon>
        <taxon>Pseudomonadati</taxon>
        <taxon>Pseudomonadota</taxon>
        <taxon>Alphaproteobacteria</taxon>
        <taxon>Acetobacterales</taxon>
        <taxon>Roseomonadaceae</taxon>
        <taxon>Rhodovarius</taxon>
    </lineage>
</organism>
<evidence type="ECO:0000256" key="3">
    <source>
        <dbReference type="ARBA" id="ARBA00022723"/>
    </source>
</evidence>
<evidence type="ECO:0000256" key="5">
    <source>
        <dbReference type="PIRSR" id="PIRSR015582-1"/>
    </source>
</evidence>
<dbReference type="Proteomes" id="UP000282957">
    <property type="component" value="Unassembled WGS sequence"/>
</dbReference>
<proteinExistence type="inferred from homology"/>
<dbReference type="OrthoDB" id="9800547at2"/>
<dbReference type="GO" id="GO:0000287">
    <property type="term" value="F:magnesium ion binding"/>
    <property type="evidence" value="ECO:0007669"/>
    <property type="project" value="TreeGrafter"/>
</dbReference>
<gene>
    <name evidence="8" type="ORF">EOD42_03595</name>
</gene>
<name>A0A437MNG5_9PROT</name>
<accession>A0A437MNG5</accession>
<keyword evidence="4 6" id="KW-0460">Magnesium</keyword>
<feature type="binding site" evidence="6">
    <location>
        <position position="141"/>
    </location>
    <ligand>
        <name>Mg(2+)</name>
        <dbReference type="ChEBI" id="CHEBI:18420"/>
    </ligand>
</feature>
<comment type="similarity">
    <text evidence="2">Belongs to the HpcH/HpaI aldolase family.</text>
</comment>
<evidence type="ECO:0000259" key="7">
    <source>
        <dbReference type="Pfam" id="PF03328"/>
    </source>
</evidence>
<dbReference type="InterPro" id="IPR040442">
    <property type="entry name" value="Pyrv_kinase-like_dom_sf"/>
</dbReference>
<keyword evidence="3 6" id="KW-0479">Metal-binding</keyword>
<dbReference type="SUPFAM" id="SSF51621">
    <property type="entry name" value="Phosphoenolpyruvate/pyruvate domain"/>
    <property type="match status" value="1"/>
</dbReference>
<dbReference type="PANTHER" id="PTHR32308:SF10">
    <property type="entry name" value="CITRATE LYASE SUBUNIT BETA"/>
    <property type="match status" value="1"/>
</dbReference>